<reference evidence="2" key="1">
    <citation type="journal article" date="2020" name="Stud. Mycol.">
        <title>101 Dothideomycetes genomes: a test case for predicting lifestyles and emergence of pathogens.</title>
        <authorList>
            <person name="Haridas S."/>
            <person name="Albert R."/>
            <person name="Binder M."/>
            <person name="Bloem J."/>
            <person name="Labutti K."/>
            <person name="Salamov A."/>
            <person name="Andreopoulos B."/>
            <person name="Baker S."/>
            <person name="Barry K."/>
            <person name="Bills G."/>
            <person name="Bluhm B."/>
            <person name="Cannon C."/>
            <person name="Castanera R."/>
            <person name="Culley D."/>
            <person name="Daum C."/>
            <person name="Ezra D."/>
            <person name="Gonzalez J."/>
            <person name="Henrissat B."/>
            <person name="Kuo A."/>
            <person name="Liang C."/>
            <person name="Lipzen A."/>
            <person name="Lutzoni F."/>
            <person name="Magnuson J."/>
            <person name="Mondo S."/>
            <person name="Nolan M."/>
            <person name="Ohm R."/>
            <person name="Pangilinan J."/>
            <person name="Park H.-J."/>
            <person name="Ramirez L."/>
            <person name="Alfaro M."/>
            <person name="Sun H."/>
            <person name="Tritt A."/>
            <person name="Yoshinaga Y."/>
            <person name="Zwiers L.-H."/>
            <person name="Turgeon B."/>
            <person name="Goodwin S."/>
            <person name="Spatafora J."/>
            <person name="Crous P."/>
            <person name="Grigoriev I."/>
        </authorList>
    </citation>
    <scope>NUCLEOTIDE SEQUENCE</scope>
    <source>
        <strain evidence="2">CBS 183.55</strain>
    </source>
</reference>
<accession>A0A6A5RBI1</accession>
<dbReference type="GeneID" id="54347817"/>
<name>A0A6A5RBI1_9PLEO</name>
<dbReference type="Proteomes" id="UP000800082">
    <property type="component" value="Unassembled WGS sequence"/>
</dbReference>
<organism evidence="2 3">
    <name type="scientific">Didymella exigua CBS 183.55</name>
    <dbReference type="NCBI Taxonomy" id="1150837"/>
    <lineage>
        <taxon>Eukaryota</taxon>
        <taxon>Fungi</taxon>
        <taxon>Dikarya</taxon>
        <taxon>Ascomycota</taxon>
        <taxon>Pezizomycotina</taxon>
        <taxon>Dothideomycetes</taxon>
        <taxon>Pleosporomycetidae</taxon>
        <taxon>Pleosporales</taxon>
        <taxon>Pleosporineae</taxon>
        <taxon>Didymellaceae</taxon>
        <taxon>Didymella</taxon>
    </lineage>
</organism>
<dbReference type="AlphaFoldDB" id="A0A6A5RBI1"/>
<evidence type="ECO:0000313" key="3">
    <source>
        <dbReference type="Proteomes" id="UP000800082"/>
    </source>
</evidence>
<gene>
    <name evidence="2" type="ORF">M421DRAFT_398509</name>
</gene>
<dbReference type="EMBL" id="ML978983">
    <property type="protein sequence ID" value="KAF1925595.1"/>
    <property type="molecule type" value="Genomic_DNA"/>
</dbReference>
<evidence type="ECO:0000313" key="2">
    <source>
        <dbReference type="EMBL" id="KAF1925595.1"/>
    </source>
</evidence>
<sequence>MPVPINTPIITPPTLIVILRGYILLLSSVVTVINIVLLYYCKCLARVALECVVIVLALCILLC</sequence>
<feature type="transmembrane region" description="Helical" evidence="1">
    <location>
        <begin position="45"/>
        <end position="62"/>
    </location>
</feature>
<keyword evidence="1" id="KW-0812">Transmembrane</keyword>
<protein>
    <submittedName>
        <fullName evidence="2">Uncharacterized protein</fullName>
    </submittedName>
</protein>
<proteinExistence type="predicted"/>
<keyword evidence="1" id="KW-1133">Transmembrane helix</keyword>
<evidence type="ECO:0000256" key="1">
    <source>
        <dbReference type="SAM" id="Phobius"/>
    </source>
</evidence>
<keyword evidence="1" id="KW-0472">Membrane</keyword>
<keyword evidence="3" id="KW-1185">Reference proteome</keyword>
<dbReference type="RefSeq" id="XP_033445847.1">
    <property type="nucleotide sequence ID" value="XM_033590158.1"/>
</dbReference>
<feature type="transmembrane region" description="Helical" evidence="1">
    <location>
        <begin position="21"/>
        <end position="39"/>
    </location>
</feature>